<comment type="caution">
    <text evidence="11">The sequence shown here is derived from an EMBL/GenBank/DDBJ whole genome shotgun (WGS) entry which is preliminary data.</text>
</comment>
<keyword evidence="3 6" id="KW-0547">Nucleotide-binding</keyword>
<feature type="binding site" evidence="6">
    <location>
        <position position="459"/>
    </location>
    <ligand>
        <name>(6S)-5-formyl-5,6,7,8-tetrahydrofolate</name>
        <dbReference type="ChEBI" id="CHEBI:57457"/>
    </ligand>
</feature>
<feature type="binding site" evidence="6">
    <location>
        <position position="81"/>
    </location>
    <ligand>
        <name>(6S)-5-formyl-5,6,7,8-tetrahydrofolate</name>
        <dbReference type="ChEBI" id="CHEBI:57457"/>
    </ligand>
</feature>
<dbReference type="Pfam" id="PF12631">
    <property type="entry name" value="MnmE_helical"/>
    <property type="match status" value="1"/>
</dbReference>
<evidence type="ECO:0000313" key="11">
    <source>
        <dbReference type="EMBL" id="RST72465.1"/>
    </source>
</evidence>
<dbReference type="GO" id="GO:0005737">
    <property type="term" value="C:cytoplasm"/>
    <property type="evidence" value="ECO:0007669"/>
    <property type="project" value="UniProtKB-SubCell"/>
</dbReference>
<accession>A0A3R9YDA5</accession>
<dbReference type="NCBIfam" id="TIGR00231">
    <property type="entry name" value="small_GTP"/>
    <property type="match status" value="1"/>
</dbReference>
<evidence type="ECO:0000256" key="3">
    <source>
        <dbReference type="ARBA" id="ARBA00022741"/>
    </source>
</evidence>
<evidence type="ECO:0000313" key="12">
    <source>
        <dbReference type="Proteomes" id="UP000279470"/>
    </source>
</evidence>
<keyword evidence="6" id="KW-0460">Magnesium</keyword>
<evidence type="ECO:0000259" key="9">
    <source>
        <dbReference type="Pfam" id="PF10396"/>
    </source>
</evidence>
<dbReference type="OrthoDB" id="9805918at2"/>
<evidence type="ECO:0000256" key="5">
    <source>
        <dbReference type="ARBA" id="ARBA00023134"/>
    </source>
</evidence>
<dbReference type="InterPro" id="IPR027417">
    <property type="entry name" value="P-loop_NTPase"/>
</dbReference>
<comment type="cofactor">
    <cofactor evidence="6">
        <name>K(+)</name>
        <dbReference type="ChEBI" id="CHEBI:29103"/>
    </cofactor>
    <text evidence="6">Binds 1 potassium ion per subunit.</text>
</comment>
<comment type="subcellular location">
    <subcellularLocation>
        <location evidence="6">Cytoplasm</location>
    </subcellularLocation>
</comment>
<dbReference type="NCBIfam" id="TIGR00450">
    <property type="entry name" value="mnmE_trmE_thdF"/>
    <property type="match status" value="1"/>
</dbReference>
<feature type="binding site" evidence="6">
    <location>
        <begin position="246"/>
        <end position="252"/>
    </location>
    <ligand>
        <name>GTP</name>
        <dbReference type="ChEBI" id="CHEBI:37565"/>
    </ligand>
</feature>
<organism evidence="11 12">
    <name type="scientific">Candidatus Aquarickettsia rohweri</name>
    <dbReference type="NCBI Taxonomy" id="2602574"/>
    <lineage>
        <taxon>Bacteria</taxon>
        <taxon>Pseudomonadati</taxon>
        <taxon>Pseudomonadota</taxon>
        <taxon>Alphaproteobacteria</taxon>
        <taxon>Rickettsiales</taxon>
        <taxon>Candidatus Midichloriaceae</taxon>
        <taxon>Candidatus Aquarickettsia</taxon>
    </lineage>
</organism>
<evidence type="ECO:0000256" key="4">
    <source>
        <dbReference type="ARBA" id="ARBA00022958"/>
    </source>
</evidence>
<dbReference type="GO" id="GO:0003924">
    <property type="term" value="F:GTPase activity"/>
    <property type="evidence" value="ECO:0007669"/>
    <property type="project" value="UniProtKB-UniRule"/>
</dbReference>
<dbReference type="InterPro" id="IPR018948">
    <property type="entry name" value="GTP-bd_TrmE_N"/>
</dbReference>
<keyword evidence="5 6" id="KW-0342">GTP-binding</keyword>
<evidence type="ECO:0000259" key="8">
    <source>
        <dbReference type="Pfam" id="PF01926"/>
    </source>
</evidence>
<dbReference type="GO" id="GO:0046872">
    <property type="term" value="F:metal ion binding"/>
    <property type="evidence" value="ECO:0007669"/>
    <property type="project" value="UniProtKB-KW"/>
</dbReference>
<dbReference type="InterPro" id="IPR005225">
    <property type="entry name" value="Small_GTP-bd"/>
</dbReference>
<comment type="function">
    <text evidence="6">Exhibits a very high intrinsic GTPase hydrolysis rate. Involved in the addition of a carboxymethylaminomethyl (cmnm) group at the wobble position (U34) of certain tRNAs, forming tRNA-cmnm(5)s(2)U34.</text>
</comment>
<dbReference type="SUPFAM" id="SSF116878">
    <property type="entry name" value="TrmE connector domain"/>
    <property type="match status" value="1"/>
</dbReference>
<keyword evidence="6" id="KW-0963">Cytoplasm</keyword>
<comment type="caution">
    <text evidence="6">Lacks conserved residue(s) required for the propagation of feature annotation.</text>
</comment>
<dbReference type="GO" id="GO:0002098">
    <property type="term" value="P:tRNA wobble uridine modification"/>
    <property type="evidence" value="ECO:0007669"/>
    <property type="project" value="TreeGrafter"/>
</dbReference>
<dbReference type="CDD" id="cd14858">
    <property type="entry name" value="TrmE_N"/>
    <property type="match status" value="1"/>
</dbReference>
<keyword evidence="6" id="KW-0378">Hydrolase</keyword>
<keyword evidence="6" id="KW-0479">Metal-binding</keyword>
<dbReference type="SUPFAM" id="SSF52540">
    <property type="entry name" value="P-loop containing nucleoside triphosphate hydrolases"/>
    <property type="match status" value="1"/>
</dbReference>
<feature type="domain" description="GTP-binding protein TrmE N-terminal" evidence="9">
    <location>
        <begin position="6"/>
        <end position="121"/>
    </location>
</feature>
<gene>
    <name evidence="6 11" type="primary">mnmE</name>
    <name evidence="6" type="synonym">trmE</name>
    <name evidence="11" type="ORF">EIC27_00280</name>
</gene>
<dbReference type="InterPro" id="IPR004520">
    <property type="entry name" value="GTPase_MnmE"/>
</dbReference>
<protein>
    <recommendedName>
        <fullName evidence="6">tRNA modification GTPase MnmE</fullName>
        <ecNumber evidence="6">3.6.-.-</ecNumber>
    </recommendedName>
</protein>
<feature type="binding site" evidence="6">
    <location>
        <position position="23"/>
    </location>
    <ligand>
        <name>(6S)-5-formyl-5,6,7,8-tetrahydrofolate</name>
        <dbReference type="ChEBI" id="CHEBI:57457"/>
    </ligand>
</feature>
<evidence type="ECO:0000259" key="10">
    <source>
        <dbReference type="Pfam" id="PF12631"/>
    </source>
</evidence>
<dbReference type="NCBIfam" id="NF003661">
    <property type="entry name" value="PRK05291.1-3"/>
    <property type="match status" value="1"/>
</dbReference>
<dbReference type="HAMAP" id="MF_00379">
    <property type="entry name" value="GTPase_MnmE"/>
    <property type="match status" value="1"/>
</dbReference>
<dbReference type="InterPro" id="IPR027266">
    <property type="entry name" value="TrmE/GcvT-like"/>
</dbReference>
<dbReference type="Gene3D" id="3.40.50.300">
    <property type="entry name" value="P-loop containing nucleotide triphosphate hydrolases"/>
    <property type="match status" value="1"/>
</dbReference>
<dbReference type="Proteomes" id="UP000279470">
    <property type="component" value="Unassembled WGS sequence"/>
</dbReference>
<feature type="domain" description="MnmE helical" evidence="10">
    <location>
        <begin position="124"/>
        <end position="456"/>
    </location>
</feature>
<dbReference type="InterPro" id="IPR027368">
    <property type="entry name" value="MnmE_dom2"/>
</dbReference>
<feature type="binding site" evidence="6">
    <location>
        <position position="246"/>
    </location>
    <ligand>
        <name>K(+)</name>
        <dbReference type="ChEBI" id="CHEBI:29103"/>
    </ligand>
</feature>
<feature type="domain" description="G" evidence="8">
    <location>
        <begin position="220"/>
        <end position="334"/>
    </location>
</feature>
<dbReference type="GO" id="GO:0030488">
    <property type="term" value="P:tRNA methylation"/>
    <property type="evidence" value="ECO:0007669"/>
    <property type="project" value="TreeGrafter"/>
</dbReference>
<proteinExistence type="inferred from homology"/>
<feature type="binding site" evidence="6">
    <location>
        <position position="231"/>
    </location>
    <ligand>
        <name>Mg(2+)</name>
        <dbReference type="ChEBI" id="CHEBI:18420"/>
    </ligand>
</feature>
<keyword evidence="12" id="KW-1185">Reference proteome</keyword>
<evidence type="ECO:0000256" key="6">
    <source>
        <dbReference type="HAMAP-Rule" id="MF_00379"/>
    </source>
</evidence>
<dbReference type="Pfam" id="PF10396">
    <property type="entry name" value="TrmE_N"/>
    <property type="match status" value="1"/>
</dbReference>
<name>A0A3R9YDA5_9RICK</name>
<dbReference type="Pfam" id="PF01926">
    <property type="entry name" value="MMR_HSR1"/>
    <property type="match status" value="1"/>
</dbReference>
<evidence type="ECO:0000256" key="1">
    <source>
        <dbReference type="ARBA" id="ARBA00011043"/>
    </source>
</evidence>
<dbReference type="InterPro" id="IPR006073">
    <property type="entry name" value="GTP-bd"/>
</dbReference>
<feature type="binding site" evidence="6">
    <location>
        <position position="252"/>
    </location>
    <ligand>
        <name>Mg(2+)</name>
        <dbReference type="ChEBI" id="CHEBI:18420"/>
    </ligand>
</feature>
<comment type="subunit">
    <text evidence="6">Homodimer. Heterotetramer of two MnmE and two MnmG subunits.</text>
</comment>
<feature type="binding site" evidence="6">
    <location>
        <position position="248"/>
    </location>
    <ligand>
        <name>K(+)</name>
        <dbReference type="ChEBI" id="CHEBI:29103"/>
    </ligand>
</feature>
<keyword evidence="4 6" id="KW-0630">Potassium</keyword>
<feature type="binding site" evidence="6">
    <location>
        <begin position="227"/>
        <end position="232"/>
    </location>
    <ligand>
        <name>GTP</name>
        <dbReference type="ChEBI" id="CHEBI:37565"/>
    </ligand>
</feature>
<dbReference type="PANTHER" id="PTHR42714">
    <property type="entry name" value="TRNA MODIFICATION GTPASE GTPBP3"/>
    <property type="match status" value="1"/>
</dbReference>
<dbReference type="PANTHER" id="PTHR42714:SF2">
    <property type="entry name" value="TRNA MODIFICATION GTPASE GTPBP3, MITOCHONDRIAL"/>
    <property type="match status" value="1"/>
</dbReference>
<feature type="binding site" evidence="6">
    <location>
        <position position="227"/>
    </location>
    <ligand>
        <name>K(+)</name>
        <dbReference type="ChEBI" id="CHEBI:29103"/>
    </ligand>
</feature>
<dbReference type="AlphaFoldDB" id="A0A3R9YDA5"/>
<feature type="binding site" evidence="6">
    <location>
        <position position="121"/>
    </location>
    <ligand>
        <name>(6S)-5-formyl-5,6,7,8-tetrahydrofolate</name>
        <dbReference type="ChEBI" id="CHEBI:57457"/>
    </ligand>
</feature>
<keyword evidence="2 6" id="KW-0819">tRNA processing</keyword>
<dbReference type="Gene3D" id="1.20.120.430">
    <property type="entry name" value="tRNA modification GTPase MnmE domain 2"/>
    <property type="match status" value="1"/>
</dbReference>
<feature type="binding site" evidence="6">
    <location>
        <position position="251"/>
    </location>
    <ligand>
        <name>K(+)</name>
        <dbReference type="ChEBI" id="CHEBI:29103"/>
    </ligand>
</feature>
<dbReference type="EC" id="3.6.-.-" evidence="6"/>
<evidence type="ECO:0000256" key="2">
    <source>
        <dbReference type="ARBA" id="ARBA00022694"/>
    </source>
</evidence>
<dbReference type="GO" id="GO:0005525">
    <property type="term" value="F:GTP binding"/>
    <property type="evidence" value="ECO:0007669"/>
    <property type="project" value="UniProtKB-UniRule"/>
</dbReference>
<dbReference type="InterPro" id="IPR025867">
    <property type="entry name" value="MnmE_helical"/>
</dbReference>
<comment type="similarity">
    <text evidence="1 6 7">Belongs to the TRAFAC class TrmE-Era-EngA-EngB-Septin-like GTPase superfamily. TrmE GTPase family.</text>
</comment>
<dbReference type="RefSeq" id="WP_126044170.1">
    <property type="nucleotide sequence ID" value="NZ_RXFM01000002.1"/>
</dbReference>
<dbReference type="EMBL" id="RXFM01000002">
    <property type="protein sequence ID" value="RST72465.1"/>
    <property type="molecule type" value="Genomic_DNA"/>
</dbReference>
<dbReference type="Gene3D" id="3.30.1360.120">
    <property type="entry name" value="Probable tRNA modification gtpase trme, domain 1"/>
    <property type="match status" value="1"/>
</dbReference>
<evidence type="ECO:0000256" key="7">
    <source>
        <dbReference type="RuleBase" id="RU003313"/>
    </source>
</evidence>
<reference evidence="12" key="1">
    <citation type="submission" date="2018-11" db="EMBL/GenBank/DDBJ databases">
        <title>Phylogenetic, genomic, and biogeographic characterization of a novel and ubiquitous marine invertebrate-associated Rickettsiales parasite, Candidatus Marinoinvertebrata rohwerii, gen. nov., sp. nov.</title>
        <authorList>
            <person name="Klinges J.G."/>
            <person name="Rosales S.M."/>
            <person name="Mcminds R."/>
            <person name="Shaver E.C."/>
            <person name="Shantz A."/>
            <person name="Peters E.C."/>
            <person name="Burkepile D.E."/>
            <person name="Silliman B.R."/>
            <person name="Vega Thurber R.L."/>
        </authorList>
    </citation>
    <scope>NUCLEOTIDE SEQUENCE [LARGE SCALE GENOMIC DNA]</scope>
    <source>
        <strain evidence="12">a_cerv_44</strain>
    </source>
</reference>
<sequence length="459" mass="52185">MPYKDTIYALSTPYGKSGIAIIKISGPNALKTLQHLNFKKHPKERVATLGKIYNKNLEIIDEIIVIYFSKNNSYTGEETLELQTHGGMAIINSIFNELSSFNFLRIAQNGEFTRTALENNKISLNKAESLIELINAESEFQRKIAIRNYNGELEQCYLSWRNNLINLLAISEAYIDFPDDLLNNMEIKKLNDQIKKLINEFNVSMQHFKFSNKLMTGINICIAGQTNVGKSTLMNFLSKADTSIISDIQGTTRDVVKTKIEISGIPVILHDIAGIRETSDKIENIGIKKGKKIIKNADILIIMLDANNLHDLNIFYTIEQLVSFDTKILILINKNDLLDINSNKRDIFKKKLNKIFVKYEDILYISLINNKFHKLISNTIIKILNHFISLSGTNLITNIRHQEKLEKSAAYLNKALKAVNLEIKSEEIRYAAKELGAILGEINSEEIFNKIFSSFCIGK</sequence>